<proteinExistence type="predicted"/>
<evidence type="ECO:0000313" key="1">
    <source>
        <dbReference type="EMBL" id="BAJ76072.1"/>
    </source>
</evidence>
<organism evidence="1 2">
    <name type="scientific">Microbacterium testaceum (strain StLB037)</name>
    <dbReference type="NCBI Taxonomy" id="979556"/>
    <lineage>
        <taxon>Bacteria</taxon>
        <taxon>Bacillati</taxon>
        <taxon>Actinomycetota</taxon>
        <taxon>Actinomycetes</taxon>
        <taxon>Micrococcales</taxon>
        <taxon>Microbacteriaceae</taxon>
        <taxon>Microbacterium</taxon>
    </lineage>
</organism>
<name>E8NC29_MICTS</name>
<dbReference type="Proteomes" id="UP000008975">
    <property type="component" value="Chromosome"/>
</dbReference>
<dbReference type="STRING" id="979556.MTES_3108"/>
<dbReference type="EMBL" id="AP012052">
    <property type="protein sequence ID" value="BAJ76072.1"/>
    <property type="molecule type" value="Genomic_DNA"/>
</dbReference>
<reference key="2">
    <citation type="submission" date="2011-02" db="EMBL/GenBank/DDBJ databases">
        <title>Genome sequence of Microbacterium testaceum StLB037.</title>
        <authorList>
            <person name="Morohoshi T."/>
            <person name="Wang W.Z."/>
            <person name="Someya N."/>
            <person name="Ikeda T."/>
        </authorList>
    </citation>
    <scope>NUCLEOTIDE SEQUENCE</scope>
    <source>
        <strain>StLB037</strain>
    </source>
</reference>
<dbReference type="KEGG" id="mts:MTES_3108"/>
<sequence>MKKLAAITLVALVLLGVEGCSVDTPSYEAVQSETTQTLEKLVNVVPDPKEVVRQPEQPPYPCDDPLLMSRDRGAFYTGHWIIYVADDVDVHALLAALPTRLGDEWEERDLGIDVSFANLDLLEKDLNVSVSVQEAHIDGRLALEMIAISRCGTLPATPGP</sequence>
<dbReference type="AlphaFoldDB" id="E8NC29"/>
<evidence type="ECO:0000313" key="2">
    <source>
        <dbReference type="Proteomes" id="UP000008975"/>
    </source>
</evidence>
<dbReference type="RefSeq" id="WP_013586194.1">
    <property type="nucleotide sequence ID" value="NC_015125.1"/>
</dbReference>
<gene>
    <name evidence="1" type="ordered locus">MTES_3108</name>
</gene>
<dbReference type="OrthoDB" id="5070518at2"/>
<dbReference type="HOGENOM" id="CLU_1650214_0_0_11"/>
<accession>E8NC29</accession>
<protein>
    <submittedName>
        <fullName evidence="1">Sterol desaturase</fullName>
    </submittedName>
</protein>
<reference evidence="1 2" key="1">
    <citation type="journal article" date="2011" name="J. Bacteriol.">
        <title>Genome sequence of Microbacterium testaceum StLB037, an N-acylhomoserine lactone-degrading bacterium isolated from potato leaves.</title>
        <authorList>
            <person name="Morohoshi T."/>
            <person name="Wang W.-Z."/>
            <person name="Someya N."/>
            <person name="Ikeda T."/>
        </authorList>
    </citation>
    <scope>NUCLEOTIDE SEQUENCE [LARGE SCALE GENOMIC DNA]</scope>
    <source>
        <strain evidence="1 2">StLB037</strain>
    </source>
</reference>